<dbReference type="EMBL" id="CM031828">
    <property type="protein sequence ID" value="KAG6719243.1"/>
    <property type="molecule type" value="Genomic_DNA"/>
</dbReference>
<gene>
    <name evidence="2" type="ORF">I3842_04G192000</name>
</gene>
<dbReference type="PANTHER" id="PTHR11926">
    <property type="entry name" value="GLUCOSYL/GLUCURONOSYL TRANSFERASES"/>
    <property type="match status" value="1"/>
</dbReference>
<dbReference type="GO" id="GO:0080044">
    <property type="term" value="F:quercetin 7-O-glucosyltransferase activity"/>
    <property type="evidence" value="ECO:0007669"/>
    <property type="project" value="TreeGrafter"/>
</dbReference>
<evidence type="ECO:0000313" key="2">
    <source>
        <dbReference type="EMBL" id="KAG6719243.1"/>
    </source>
</evidence>
<dbReference type="PANTHER" id="PTHR11926:SF1516">
    <property type="entry name" value="GLYCOSYLTRANSFERASE"/>
    <property type="match status" value="1"/>
</dbReference>
<dbReference type="AlphaFoldDB" id="A0A922JSS3"/>
<dbReference type="GO" id="GO:0080043">
    <property type="term" value="F:quercetin 3-O-glucosyltransferase activity"/>
    <property type="evidence" value="ECO:0007669"/>
    <property type="project" value="TreeGrafter"/>
</dbReference>
<sequence length="143" mass="16397">MANLQPELLAETKERGLIAGWCSQEELNHPSAGTHFGWNSLKSFVQEHRCFVGIYIYTHTHIYIYIYTCDEWGIGMELDNDIIKREALEKLVRELMEGDKSQEMKKKAMEWKKLAEASTDSDHQGSSSINFNSLVNELLLSKG</sequence>
<accession>A0A922JSS3</accession>
<comment type="caution">
    <text evidence="2">The sequence shown here is derived from an EMBL/GenBank/DDBJ whole genome shotgun (WGS) entry which is preliminary data.</text>
</comment>
<reference evidence="2" key="1">
    <citation type="submission" date="2021-01" db="EMBL/GenBank/DDBJ databases">
        <authorList>
            <person name="Lovell J.T."/>
            <person name="Bentley N."/>
            <person name="Bhattarai G."/>
            <person name="Jenkins J.W."/>
            <person name="Sreedasyam A."/>
            <person name="Alarcon Y."/>
            <person name="Bock C."/>
            <person name="Boston L."/>
            <person name="Carlson J."/>
            <person name="Cervantes K."/>
            <person name="Clermont K."/>
            <person name="Krom N."/>
            <person name="Kubenka K."/>
            <person name="Mamidi S."/>
            <person name="Mattison C."/>
            <person name="Monteros M."/>
            <person name="Pisani C."/>
            <person name="Plott C."/>
            <person name="Rajasekar S."/>
            <person name="Rhein H.S."/>
            <person name="Rohla C."/>
            <person name="Song M."/>
            <person name="Hilaire R.S."/>
            <person name="Shu S."/>
            <person name="Wells L."/>
            <person name="Wang X."/>
            <person name="Webber J."/>
            <person name="Heerema R.J."/>
            <person name="Klein P."/>
            <person name="Conner P."/>
            <person name="Grauke L."/>
            <person name="Grimwood J."/>
            <person name="Schmutz J."/>
            <person name="Randall J.J."/>
        </authorList>
    </citation>
    <scope>NUCLEOTIDE SEQUENCE</scope>
    <source>
        <tissue evidence="2">Leaf</tissue>
    </source>
</reference>
<name>A0A922JSS3_CARIL</name>
<dbReference type="Proteomes" id="UP000811246">
    <property type="component" value="Chromosome 4"/>
</dbReference>
<comment type="similarity">
    <text evidence="1">Belongs to the UDP-glycosyltransferase family.</text>
</comment>
<evidence type="ECO:0000256" key="1">
    <source>
        <dbReference type="ARBA" id="ARBA00009995"/>
    </source>
</evidence>
<evidence type="ECO:0000313" key="3">
    <source>
        <dbReference type="Proteomes" id="UP000811246"/>
    </source>
</evidence>
<organism evidence="2 3">
    <name type="scientific">Carya illinoinensis</name>
    <name type="common">Pecan</name>
    <dbReference type="NCBI Taxonomy" id="32201"/>
    <lineage>
        <taxon>Eukaryota</taxon>
        <taxon>Viridiplantae</taxon>
        <taxon>Streptophyta</taxon>
        <taxon>Embryophyta</taxon>
        <taxon>Tracheophyta</taxon>
        <taxon>Spermatophyta</taxon>
        <taxon>Magnoliopsida</taxon>
        <taxon>eudicotyledons</taxon>
        <taxon>Gunneridae</taxon>
        <taxon>Pentapetalae</taxon>
        <taxon>rosids</taxon>
        <taxon>fabids</taxon>
        <taxon>Fagales</taxon>
        <taxon>Juglandaceae</taxon>
        <taxon>Carya</taxon>
    </lineage>
</organism>
<proteinExistence type="inferred from homology"/>
<protein>
    <submittedName>
        <fullName evidence="2">Uncharacterized protein</fullName>
    </submittedName>
</protein>